<dbReference type="Pfam" id="PF01725">
    <property type="entry name" value="Ham1p_like"/>
    <property type="match status" value="1"/>
</dbReference>
<evidence type="ECO:0000313" key="3">
    <source>
        <dbReference type="EMBL" id="RVW88449.1"/>
    </source>
</evidence>
<keyword evidence="2" id="KW-0378">Hydrolase</keyword>
<dbReference type="GO" id="GO:0009143">
    <property type="term" value="P:nucleoside triphosphate catabolic process"/>
    <property type="evidence" value="ECO:0007669"/>
    <property type="project" value="InterPro"/>
</dbReference>
<sequence length="508" mass="56878">MKIGHFAGTCSGPEFLSGLMRGRWLGRDGGRPMHGENVGVGDLSFEKNEGHVLNVELLCAADGMVGSDISSICMQKGLIGPMECWTYLLLTLRLVVDAPRRRVKELVIEDALLAMVARSEATSSWPEASLGAFFFFFFFSFLYEWMFRLGWAPEDDPSGWLINGVSIKFLKKARGFEMEIISLLGKLETKRGGTGPMLGMKKKLGLWCCILQLEETSCVGSIHSWRRSRRKHGGSPPCCFGLYGWKEIGGVSSWFPSHIPWKWWLPSGHQHAKMGNGSHFPLHSLVLLVYSNIIKEVPNGIASKRFMPASVGNRPWGAKQSLMHLSKGLSHSKIKDEDPLCVIRHCHPQLLKTNQRPKARDALAVAHYLLSKGELVMHMVLSYWLEAEPLSSLLESFQKATSNPTDPPICLTLLQFLLNWTSTPTCQSPLAEILLQMLLINILGKIVPPRGPNDFGWDPIFQPDGYEQTYAEMPKEEKNKISHRYKALALVKSHFAKAGYVFQTDSPI</sequence>
<dbReference type="PANTHER" id="PTHR11067:SF9">
    <property type="entry name" value="INOSINE TRIPHOSPHATE PYROPHOSPHATASE"/>
    <property type="match status" value="1"/>
</dbReference>
<reference evidence="3 4" key="1">
    <citation type="journal article" date="2018" name="PLoS Genet.">
        <title>Population sequencing reveals clonal diversity and ancestral inbreeding in the grapevine cultivar Chardonnay.</title>
        <authorList>
            <person name="Roach M.J."/>
            <person name="Johnson D.L."/>
            <person name="Bohlmann J."/>
            <person name="van Vuuren H.J."/>
            <person name="Jones S.J."/>
            <person name="Pretorius I.S."/>
            <person name="Schmidt S.A."/>
            <person name="Borneman A.R."/>
        </authorList>
    </citation>
    <scope>NUCLEOTIDE SEQUENCE [LARGE SCALE GENOMIC DNA]</scope>
    <source>
        <strain evidence="4">cv. Chardonnay</strain>
        <tissue evidence="3">Leaf</tissue>
    </source>
</reference>
<dbReference type="InterPro" id="IPR002637">
    <property type="entry name" value="RdgB/HAM1"/>
</dbReference>
<dbReference type="GO" id="GO:0047429">
    <property type="term" value="F:nucleoside triphosphate diphosphatase activity"/>
    <property type="evidence" value="ECO:0007669"/>
    <property type="project" value="InterPro"/>
</dbReference>
<dbReference type="PANTHER" id="PTHR11067">
    <property type="entry name" value="INOSINE TRIPHOSPHATE PYROPHOSPHATASE/HAM1 PROTEIN"/>
    <property type="match status" value="1"/>
</dbReference>
<dbReference type="EMBL" id="QGNW01000173">
    <property type="protein sequence ID" value="RVW88449.1"/>
    <property type="molecule type" value="Genomic_DNA"/>
</dbReference>
<dbReference type="OrthoDB" id="6288734at2759"/>
<dbReference type="SUPFAM" id="SSF52972">
    <property type="entry name" value="ITPase-like"/>
    <property type="match status" value="1"/>
</dbReference>
<evidence type="ECO:0000256" key="2">
    <source>
        <dbReference type="ARBA" id="ARBA00022801"/>
    </source>
</evidence>
<protein>
    <submittedName>
        <fullName evidence="3">Inosine triphosphate pyrophosphatase</fullName>
    </submittedName>
</protein>
<accession>A0A438HVH4</accession>
<comment type="similarity">
    <text evidence="1">Belongs to the HAM1 NTPase family.</text>
</comment>
<comment type="caution">
    <text evidence="3">The sequence shown here is derived from an EMBL/GenBank/DDBJ whole genome shotgun (WGS) entry which is preliminary data.</text>
</comment>
<dbReference type="InterPro" id="IPR029001">
    <property type="entry name" value="ITPase-like_fam"/>
</dbReference>
<gene>
    <name evidence="3" type="primary">VIT_05s0051g00580_0</name>
    <name evidence="3" type="ORF">CK203_043882</name>
</gene>
<evidence type="ECO:0000256" key="1">
    <source>
        <dbReference type="ARBA" id="ARBA00008023"/>
    </source>
</evidence>
<name>A0A438HVH4_VITVI</name>
<evidence type="ECO:0000313" key="4">
    <source>
        <dbReference type="Proteomes" id="UP000288805"/>
    </source>
</evidence>
<organism evidence="3 4">
    <name type="scientific">Vitis vinifera</name>
    <name type="common">Grape</name>
    <dbReference type="NCBI Taxonomy" id="29760"/>
    <lineage>
        <taxon>Eukaryota</taxon>
        <taxon>Viridiplantae</taxon>
        <taxon>Streptophyta</taxon>
        <taxon>Embryophyta</taxon>
        <taxon>Tracheophyta</taxon>
        <taxon>Spermatophyta</taxon>
        <taxon>Magnoliopsida</taxon>
        <taxon>eudicotyledons</taxon>
        <taxon>Gunneridae</taxon>
        <taxon>Pentapetalae</taxon>
        <taxon>rosids</taxon>
        <taxon>Vitales</taxon>
        <taxon>Vitaceae</taxon>
        <taxon>Viteae</taxon>
        <taxon>Vitis</taxon>
    </lineage>
</organism>
<dbReference type="Gene3D" id="3.90.950.10">
    <property type="match status" value="1"/>
</dbReference>
<dbReference type="AlphaFoldDB" id="A0A438HVH4"/>
<dbReference type="Proteomes" id="UP000288805">
    <property type="component" value="Unassembled WGS sequence"/>
</dbReference>
<proteinExistence type="inferred from homology"/>